<dbReference type="AlphaFoldDB" id="A0A1B8H9S6"/>
<accession>A0A1B8H9S6</accession>
<gene>
    <name evidence="1" type="ORF">AYY17_05695</name>
</gene>
<dbReference type="Proteomes" id="UP000092247">
    <property type="component" value="Unassembled WGS sequence"/>
</dbReference>
<comment type="caution">
    <text evidence="1">The sequence shown here is derived from an EMBL/GenBank/DDBJ whole genome shotgun (WGS) entry which is preliminary data.</text>
</comment>
<organism evidence="1 2">
    <name type="scientific">Morganella psychrotolerans</name>
    <dbReference type="NCBI Taxonomy" id="368603"/>
    <lineage>
        <taxon>Bacteria</taxon>
        <taxon>Pseudomonadati</taxon>
        <taxon>Pseudomonadota</taxon>
        <taxon>Gammaproteobacteria</taxon>
        <taxon>Enterobacterales</taxon>
        <taxon>Morganellaceae</taxon>
        <taxon>Morganella</taxon>
    </lineage>
</organism>
<evidence type="ECO:0000313" key="2">
    <source>
        <dbReference type="Proteomes" id="UP000092247"/>
    </source>
</evidence>
<protein>
    <submittedName>
        <fullName evidence="1">Uncharacterized protein</fullName>
    </submittedName>
</protein>
<dbReference type="EMBL" id="LZEX01000023">
    <property type="protein sequence ID" value="OBU05835.1"/>
    <property type="molecule type" value="Genomic_DNA"/>
</dbReference>
<evidence type="ECO:0000313" key="1">
    <source>
        <dbReference type="EMBL" id="OBU05835.1"/>
    </source>
</evidence>
<sequence length="63" mass="6915">MCAMDGAPELTGMYLQRLFVLPVISPIRVILQPVAALAALKKPGHILMYAPRFFSFAALPQTE</sequence>
<reference evidence="1 2" key="1">
    <citation type="submission" date="2016-06" db="EMBL/GenBank/DDBJ databases">
        <authorList>
            <person name="Kjaerup R.B."/>
            <person name="Dalgaard T.S."/>
            <person name="Juul-Madsen H.R."/>
        </authorList>
    </citation>
    <scope>NUCLEOTIDE SEQUENCE [LARGE SCALE GENOMIC DNA]</scope>
    <source>
        <strain evidence="1 2">GCSL-Mp3</strain>
    </source>
</reference>
<proteinExistence type="predicted"/>
<name>A0A1B8H9S6_9GAMM</name>